<feature type="binding site" evidence="10">
    <location>
        <position position="190"/>
    </location>
    <ligand>
        <name>substrate</name>
    </ligand>
</feature>
<dbReference type="GO" id="GO:0000166">
    <property type="term" value="F:nucleotide binding"/>
    <property type="evidence" value="ECO:0007669"/>
    <property type="project" value="UniProtKB-KW"/>
</dbReference>
<keyword evidence="6 10" id="KW-0460">Magnesium</keyword>
<dbReference type="AlphaFoldDB" id="A0A846TTS2"/>
<comment type="catalytic activity">
    <reaction evidence="10">
        <text>ITP + H2O = IMP + diphosphate + H(+)</text>
        <dbReference type="Rhea" id="RHEA:29399"/>
        <dbReference type="ChEBI" id="CHEBI:15377"/>
        <dbReference type="ChEBI" id="CHEBI:15378"/>
        <dbReference type="ChEBI" id="CHEBI:33019"/>
        <dbReference type="ChEBI" id="CHEBI:58053"/>
        <dbReference type="ChEBI" id="CHEBI:61402"/>
        <dbReference type="EC" id="3.6.1.66"/>
    </reaction>
</comment>
<dbReference type="GO" id="GO:0017111">
    <property type="term" value="F:ribonucleoside triphosphate phosphatase activity"/>
    <property type="evidence" value="ECO:0007669"/>
    <property type="project" value="InterPro"/>
</dbReference>
<dbReference type="PANTHER" id="PTHR11067:SF9">
    <property type="entry name" value="INOSINE TRIPHOSPHATE PYROPHOSPHATASE"/>
    <property type="match status" value="1"/>
</dbReference>
<evidence type="ECO:0000256" key="1">
    <source>
        <dbReference type="ARBA" id="ARBA00008023"/>
    </source>
</evidence>
<dbReference type="GO" id="GO:0036220">
    <property type="term" value="F:ITP diphosphatase activity"/>
    <property type="evidence" value="ECO:0007669"/>
    <property type="project" value="UniProtKB-UniRule"/>
</dbReference>
<feature type="binding site" evidence="10">
    <location>
        <begin position="195"/>
        <end position="196"/>
    </location>
    <ligand>
        <name>substrate</name>
    </ligand>
</feature>
<dbReference type="GO" id="GO:0035870">
    <property type="term" value="F:dITP diphosphatase activity"/>
    <property type="evidence" value="ECO:0007669"/>
    <property type="project" value="UniProtKB-UniRule"/>
</dbReference>
<dbReference type="GO" id="GO:0046872">
    <property type="term" value="F:metal ion binding"/>
    <property type="evidence" value="ECO:0007669"/>
    <property type="project" value="UniProtKB-KW"/>
</dbReference>
<dbReference type="GO" id="GO:0009117">
    <property type="term" value="P:nucleotide metabolic process"/>
    <property type="evidence" value="ECO:0007669"/>
    <property type="project" value="UniProtKB-KW"/>
</dbReference>
<evidence type="ECO:0000256" key="10">
    <source>
        <dbReference type="HAMAP-Rule" id="MF_01405"/>
    </source>
</evidence>
<evidence type="ECO:0000313" key="13">
    <source>
        <dbReference type="Proteomes" id="UP000521379"/>
    </source>
</evidence>
<evidence type="ECO:0000256" key="7">
    <source>
        <dbReference type="ARBA" id="ARBA00023080"/>
    </source>
</evidence>
<dbReference type="GO" id="GO:0009146">
    <property type="term" value="P:purine nucleoside triphosphate catabolic process"/>
    <property type="evidence" value="ECO:0007669"/>
    <property type="project" value="UniProtKB-UniRule"/>
</dbReference>
<evidence type="ECO:0000256" key="9">
    <source>
        <dbReference type="ARBA" id="ARBA00052017"/>
    </source>
</evidence>
<organism evidence="12 13">
    <name type="scientific">Kocuria subflava</name>
    <dbReference type="NCBI Taxonomy" id="1736139"/>
    <lineage>
        <taxon>Bacteria</taxon>
        <taxon>Bacillati</taxon>
        <taxon>Actinomycetota</taxon>
        <taxon>Actinomycetes</taxon>
        <taxon>Micrococcales</taxon>
        <taxon>Micrococcaceae</taxon>
        <taxon>Kocuria</taxon>
    </lineage>
</organism>
<keyword evidence="4 10" id="KW-0547">Nucleotide-binding</keyword>
<comment type="catalytic activity">
    <reaction evidence="9 10">
        <text>XTP + H2O = XMP + diphosphate + H(+)</text>
        <dbReference type="Rhea" id="RHEA:28610"/>
        <dbReference type="ChEBI" id="CHEBI:15377"/>
        <dbReference type="ChEBI" id="CHEBI:15378"/>
        <dbReference type="ChEBI" id="CHEBI:33019"/>
        <dbReference type="ChEBI" id="CHEBI:57464"/>
        <dbReference type="ChEBI" id="CHEBI:61314"/>
        <dbReference type="EC" id="3.6.1.66"/>
    </reaction>
</comment>
<keyword evidence="3 10" id="KW-0479">Metal-binding</keyword>
<proteinExistence type="inferred from homology"/>
<dbReference type="InterPro" id="IPR020922">
    <property type="entry name" value="dITP/XTP_pyrophosphatase"/>
</dbReference>
<evidence type="ECO:0000256" key="8">
    <source>
        <dbReference type="ARBA" id="ARBA00051875"/>
    </source>
</evidence>
<dbReference type="PANTHER" id="PTHR11067">
    <property type="entry name" value="INOSINE TRIPHOSPHATE PYROPHOSPHATASE/HAM1 PROTEIN"/>
    <property type="match status" value="1"/>
</dbReference>
<feature type="binding site" evidence="10">
    <location>
        <position position="85"/>
    </location>
    <ligand>
        <name>substrate</name>
    </ligand>
</feature>
<evidence type="ECO:0000256" key="4">
    <source>
        <dbReference type="ARBA" id="ARBA00022741"/>
    </source>
</evidence>
<dbReference type="GO" id="GO:0036222">
    <property type="term" value="F:XTP diphosphatase activity"/>
    <property type="evidence" value="ECO:0007669"/>
    <property type="project" value="UniProtKB-UniRule"/>
</dbReference>
<evidence type="ECO:0000256" key="3">
    <source>
        <dbReference type="ARBA" id="ARBA00022723"/>
    </source>
</evidence>
<dbReference type="SUPFAM" id="SSF52972">
    <property type="entry name" value="ITPase-like"/>
    <property type="match status" value="1"/>
</dbReference>
<accession>A0A846TTS2</accession>
<evidence type="ECO:0000256" key="6">
    <source>
        <dbReference type="ARBA" id="ARBA00022842"/>
    </source>
</evidence>
<evidence type="ECO:0000256" key="11">
    <source>
        <dbReference type="RuleBase" id="RU003781"/>
    </source>
</evidence>
<comment type="caution">
    <text evidence="12">The sequence shown here is derived from an EMBL/GenBank/DDBJ whole genome shotgun (WGS) entry which is preliminary data.</text>
</comment>
<dbReference type="CDD" id="cd00515">
    <property type="entry name" value="HAM1"/>
    <property type="match status" value="1"/>
</dbReference>
<keyword evidence="5 10" id="KW-0378">Hydrolase</keyword>
<feature type="binding site" evidence="10">
    <location>
        <begin position="17"/>
        <end position="22"/>
    </location>
    <ligand>
        <name>substrate</name>
    </ligand>
</feature>
<dbReference type="Pfam" id="PF01725">
    <property type="entry name" value="Ham1p_like"/>
    <property type="match status" value="1"/>
</dbReference>
<reference evidence="12 13" key="1">
    <citation type="submission" date="2020-02" db="EMBL/GenBank/DDBJ databases">
        <authorList>
            <person name="Sun Q."/>
        </authorList>
    </citation>
    <scope>NUCLEOTIDE SEQUENCE [LARGE SCALE GENOMIC DNA]</scope>
    <source>
        <strain evidence="12 13">YIM 13062</strain>
    </source>
</reference>
<comment type="function">
    <text evidence="10">Pyrophosphatase that catalyzes the hydrolysis of nucleoside triphosphates to their monophosphate derivatives, with a high preference for the non-canonical purine nucleotides XTP (xanthosine triphosphate), dITP (deoxyinosine triphosphate) and ITP. Seems to function as a house-cleaning enzyme that removes non-canonical purine nucleotides from the nucleotide pool, thus preventing their incorporation into DNA/RNA and avoiding chromosomal lesions.</text>
</comment>
<dbReference type="EC" id="3.6.1.66" evidence="10"/>
<dbReference type="InterPro" id="IPR002637">
    <property type="entry name" value="RdgB/HAM1"/>
</dbReference>
<dbReference type="InterPro" id="IPR029001">
    <property type="entry name" value="ITPase-like_fam"/>
</dbReference>
<comment type="cofactor">
    <cofactor evidence="10">
        <name>Mg(2+)</name>
        <dbReference type="ChEBI" id="CHEBI:18420"/>
    </cofactor>
    <text evidence="10">Binds 1 Mg(2+) ion per subunit.</text>
</comment>
<dbReference type="HAMAP" id="MF_01405">
    <property type="entry name" value="Non_canon_purine_NTPase"/>
    <property type="match status" value="1"/>
</dbReference>
<comment type="caution">
    <text evidence="10">Lacks conserved residue(s) required for the propagation of feature annotation.</text>
</comment>
<keyword evidence="13" id="KW-1185">Reference proteome</keyword>
<dbReference type="EMBL" id="JAAVUN010000005">
    <property type="protein sequence ID" value="NKE09182.1"/>
    <property type="molecule type" value="Genomic_DNA"/>
</dbReference>
<dbReference type="NCBIfam" id="TIGR00042">
    <property type="entry name" value="RdgB/HAM1 family non-canonical purine NTP pyrophosphatase"/>
    <property type="match status" value="1"/>
</dbReference>
<protein>
    <recommendedName>
        <fullName evidence="10">dITP/XTP pyrophosphatase</fullName>
        <ecNumber evidence="10">3.6.1.66</ecNumber>
    </recommendedName>
    <alternativeName>
        <fullName evidence="10">Non-canonical purine NTP pyrophosphatase</fullName>
    </alternativeName>
    <alternativeName>
        <fullName evidence="10">Non-standard purine NTP pyrophosphatase</fullName>
    </alternativeName>
    <alternativeName>
        <fullName evidence="10">Nucleoside-triphosphate diphosphatase</fullName>
    </alternativeName>
    <alternativeName>
        <fullName evidence="10">Nucleoside-triphosphate pyrophosphatase</fullName>
        <shortName evidence="10">NTPase</shortName>
    </alternativeName>
</protein>
<sequence length="234" mass="24267">MAAMPDPDSGARLVLATHNQGKLAELRSMIAHALPELDVETAVVDAGSLGLPEAVEDGLSFRQNALIKARAAAAASGLPAVADDSGLSVDVLGGAPGIFSARWAGRHGDDQANLDLLLAQLGDIADPYRTGAFVCAAALVTPSGLEHVEHGVLKGTLLHQPAGDGGFGYDPIFQPEGMEVSCAQLTRSQKNAISHRGQAMRDLLPHVVAVLGDQGCHPAQVNARDGSRLEDPPW</sequence>
<feature type="binding site" evidence="10">
    <location>
        <position position="84"/>
    </location>
    <ligand>
        <name>Mg(2+)</name>
        <dbReference type="ChEBI" id="CHEBI:18420"/>
    </ligand>
</feature>
<gene>
    <name evidence="12" type="primary">rdgB</name>
    <name evidence="12" type="ORF">GTW58_04345</name>
</gene>
<evidence type="ECO:0000313" key="12">
    <source>
        <dbReference type="EMBL" id="NKE09182.1"/>
    </source>
</evidence>
<dbReference type="GO" id="GO:0005829">
    <property type="term" value="C:cytosol"/>
    <property type="evidence" value="ECO:0007669"/>
    <property type="project" value="TreeGrafter"/>
</dbReference>
<comment type="subunit">
    <text evidence="2 10">Homodimer.</text>
</comment>
<feature type="active site" description="Proton acceptor" evidence="10">
    <location>
        <position position="84"/>
    </location>
</feature>
<keyword evidence="7 10" id="KW-0546">Nucleotide metabolism</keyword>
<evidence type="ECO:0000256" key="5">
    <source>
        <dbReference type="ARBA" id="ARBA00022801"/>
    </source>
</evidence>
<comment type="similarity">
    <text evidence="1 10 11">Belongs to the HAM1 NTPase family.</text>
</comment>
<dbReference type="Gene3D" id="3.90.950.10">
    <property type="match status" value="1"/>
</dbReference>
<comment type="catalytic activity">
    <reaction evidence="8 10">
        <text>dITP + H2O = dIMP + diphosphate + H(+)</text>
        <dbReference type="Rhea" id="RHEA:28342"/>
        <dbReference type="ChEBI" id="CHEBI:15377"/>
        <dbReference type="ChEBI" id="CHEBI:15378"/>
        <dbReference type="ChEBI" id="CHEBI:33019"/>
        <dbReference type="ChEBI" id="CHEBI:61194"/>
        <dbReference type="ChEBI" id="CHEBI:61382"/>
        <dbReference type="EC" id="3.6.1.66"/>
    </reaction>
</comment>
<name>A0A846TTS2_9MICC</name>
<dbReference type="Proteomes" id="UP000521379">
    <property type="component" value="Unassembled WGS sequence"/>
</dbReference>
<evidence type="ECO:0000256" key="2">
    <source>
        <dbReference type="ARBA" id="ARBA00011738"/>
    </source>
</evidence>
<feature type="binding site" evidence="10">
    <location>
        <begin position="167"/>
        <end position="170"/>
    </location>
    <ligand>
        <name>substrate</name>
    </ligand>
</feature>
<dbReference type="FunFam" id="3.90.950.10:FF:000001">
    <property type="entry name" value="dITP/XTP pyrophosphatase"/>
    <property type="match status" value="1"/>
</dbReference>